<feature type="domain" description="SusD-like N-terminal" evidence="8">
    <location>
        <begin position="30"/>
        <end position="233"/>
    </location>
</feature>
<dbReference type="STRING" id="1150112.SAMN04487893_102116"/>
<feature type="chain" id="PRO_5017327772" evidence="6">
    <location>
        <begin position="23"/>
        <end position="467"/>
    </location>
</feature>
<keyword evidence="10" id="KW-1185">Reference proteome</keyword>
<dbReference type="OrthoDB" id="630434at2"/>
<dbReference type="InterPro" id="IPR011990">
    <property type="entry name" value="TPR-like_helical_dom_sf"/>
</dbReference>
<comment type="similarity">
    <text evidence="2">Belongs to the SusD family.</text>
</comment>
<dbReference type="Proteomes" id="UP000243887">
    <property type="component" value="Unassembled WGS sequence"/>
</dbReference>
<feature type="signal peptide" evidence="6">
    <location>
        <begin position="1"/>
        <end position="22"/>
    </location>
</feature>
<keyword evidence="4" id="KW-0472">Membrane</keyword>
<evidence type="ECO:0000256" key="2">
    <source>
        <dbReference type="ARBA" id="ARBA00006275"/>
    </source>
</evidence>
<dbReference type="Pfam" id="PF07980">
    <property type="entry name" value="SusD_RagB"/>
    <property type="match status" value="1"/>
</dbReference>
<organism evidence="9 10">
    <name type="scientific">Myroides guanonis</name>
    <dbReference type="NCBI Taxonomy" id="1150112"/>
    <lineage>
        <taxon>Bacteria</taxon>
        <taxon>Pseudomonadati</taxon>
        <taxon>Bacteroidota</taxon>
        <taxon>Flavobacteriia</taxon>
        <taxon>Flavobacteriales</taxon>
        <taxon>Flavobacteriaceae</taxon>
        <taxon>Myroides</taxon>
    </lineage>
</organism>
<dbReference type="Gene3D" id="1.25.40.900">
    <property type="match status" value="1"/>
</dbReference>
<proteinExistence type="inferred from homology"/>
<dbReference type="EMBL" id="FORU01000002">
    <property type="protein sequence ID" value="SFI94604.1"/>
    <property type="molecule type" value="Genomic_DNA"/>
</dbReference>
<dbReference type="CDD" id="cd08977">
    <property type="entry name" value="SusD"/>
    <property type="match status" value="1"/>
</dbReference>
<keyword evidence="5" id="KW-0998">Cell outer membrane</keyword>
<reference evidence="10" key="1">
    <citation type="submission" date="2016-10" db="EMBL/GenBank/DDBJ databases">
        <authorList>
            <person name="Varghese N."/>
            <person name="Submissions S."/>
        </authorList>
    </citation>
    <scope>NUCLEOTIDE SEQUENCE [LARGE SCALE GENOMIC DNA]</scope>
    <source>
        <strain evidence="10">DSM 26542</strain>
    </source>
</reference>
<dbReference type="PROSITE" id="PS51257">
    <property type="entry name" value="PROKAR_LIPOPROTEIN"/>
    <property type="match status" value="1"/>
</dbReference>
<dbReference type="Gene3D" id="2.20.20.130">
    <property type="match status" value="1"/>
</dbReference>
<evidence type="ECO:0000256" key="6">
    <source>
        <dbReference type="SAM" id="SignalP"/>
    </source>
</evidence>
<evidence type="ECO:0000313" key="10">
    <source>
        <dbReference type="Proteomes" id="UP000243887"/>
    </source>
</evidence>
<dbReference type="AlphaFoldDB" id="A0A1I3MBX5"/>
<evidence type="ECO:0000259" key="8">
    <source>
        <dbReference type="Pfam" id="PF14322"/>
    </source>
</evidence>
<sequence length="467" mass="52696">MRKIIYTVLSLAILSTSFVSCSKDALDPTLDVDRDNEKNPIKTASDLRLITTGAYNTMAYYTYYGKEYIIYNEVRSDNAYSVGYSNRFLNVTEFVLTPTQVYPTNTWRQIYKLINSVNLAINAKDIEGDEAEINQNLGEAYALRALGHFDLLKLYGQHYVNNGGVDALGVPYMTEFATVDIAKSQRKTVKENHDAIMADIDKAVELLRAGTGELSSARINLQSALGMKSRMALYFSGWFPQDITLVRSAAEEALEMDGNVVPIANFYQSFSSLDPQPNSIFELIQYGTQNQSTESLYYIYSGDGYGDVLANEGILDLYTDNDSLDIRGGKNMIGYDDYEDFRNIGKYRKMDDNIKMMRYEEILLNYVEAVFRIDGALDATALGYLNGLAVNRGLEPYTSVTLDDILLERRKELMFEGFRFDDLMRLKMDVPASPMIDADVLYGDTRLAFPIPQSEINVTRIPQNAGY</sequence>
<evidence type="ECO:0000256" key="4">
    <source>
        <dbReference type="ARBA" id="ARBA00023136"/>
    </source>
</evidence>
<name>A0A1I3MBX5_9FLAO</name>
<evidence type="ECO:0000256" key="5">
    <source>
        <dbReference type="ARBA" id="ARBA00023237"/>
    </source>
</evidence>
<accession>A0A1I3MBX5</accession>
<evidence type="ECO:0000259" key="7">
    <source>
        <dbReference type="Pfam" id="PF07980"/>
    </source>
</evidence>
<dbReference type="InterPro" id="IPR033985">
    <property type="entry name" value="SusD-like_N"/>
</dbReference>
<dbReference type="SUPFAM" id="SSF48452">
    <property type="entry name" value="TPR-like"/>
    <property type="match status" value="1"/>
</dbReference>
<comment type="subcellular location">
    <subcellularLocation>
        <location evidence="1">Cell outer membrane</location>
    </subcellularLocation>
</comment>
<evidence type="ECO:0000256" key="3">
    <source>
        <dbReference type="ARBA" id="ARBA00022729"/>
    </source>
</evidence>
<protein>
    <submittedName>
        <fullName evidence="9">SusD family protein</fullName>
    </submittedName>
</protein>
<keyword evidence="3 6" id="KW-0732">Signal</keyword>
<evidence type="ECO:0000256" key="1">
    <source>
        <dbReference type="ARBA" id="ARBA00004442"/>
    </source>
</evidence>
<gene>
    <name evidence="9" type="ORF">SAMN04487893_102116</name>
</gene>
<dbReference type="Gene3D" id="1.25.40.390">
    <property type="match status" value="1"/>
</dbReference>
<evidence type="ECO:0000313" key="9">
    <source>
        <dbReference type="EMBL" id="SFI94604.1"/>
    </source>
</evidence>
<dbReference type="InterPro" id="IPR012944">
    <property type="entry name" value="SusD_RagB_dom"/>
</dbReference>
<dbReference type="Pfam" id="PF14322">
    <property type="entry name" value="SusD-like_3"/>
    <property type="match status" value="1"/>
</dbReference>
<dbReference type="GO" id="GO:0009279">
    <property type="term" value="C:cell outer membrane"/>
    <property type="evidence" value="ECO:0007669"/>
    <property type="project" value="UniProtKB-SubCell"/>
</dbReference>
<dbReference type="RefSeq" id="WP_090677892.1">
    <property type="nucleotide sequence ID" value="NZ_FORU01000002.1"/>
</dbReference>
<feature type="domain" description="RagB/SusD" evidence="7">
    <location>
        <begin position="350"/>
        <end position="466"/>
    </location>
</feature>